<dbReference type="InterPro" id="IPR000092">
    <property type="entry name" value="Polyprenyl_synt"/>
</dbReference>
<dbReference type="GO" id="GO:0008299">
    <property type="term" value="P:isoprenoid biosynthetic process"/>
    <property type="evidence" value="ECO:0007669"/>
    <property type="project" value="UniProtKB-KW"/>
</dbReference>
<evidence type="ECO:0000256" key="1">
    <source>
        <dbReference type="ARBA" id="ARBA00001946"/>
    </source>
</evidence>
<dbReference type="VEuPathDB" id="FungiDB:SPRG_12691"/>
<dbReference type="GO" id="GO:1990234">
    <property type="term" value="C:transferase complex"/>
    <property type="evidence" value="ECO:0007669"/>
    <property type="project" value="TreeGrafter"/>
</dbReference>
<dbReference type="PANTHER" id="PTHR12001:SF69">
    <property type="entry name" value="ALL TRANS-POLYPRENYL-DIPHOSPHATE SYNTHASE PDSS1"/>
    <property type="match status" value="1"/>
</dbReference>
<name>A0A067BZE8_SAPPC</name>
<dbReference type="KEGG" id="spar:SPRG_12691"/>
<evidence type="ECO:0000313" key="10">
    <source>
        <dbReference type="Proteomes" id="UP000030745"/>
    </source>
</evidence>
<evidence type="ECO:0000256" key="7">
    <source>
        <dbReference type="RuleBase" id="RU004466"/>
    </source>
</evidence>
<dbReference type="InterPro" id="IPR008949">
    <property type="entry name" value="Isoprenoid_synthase_dom_sf"/>
</dbReference>
<dbReference type="RefSeq" id="XP_012207131.1">
    <property type="nucleotide sequence ID" value="XM_012351741.1"/>
</dbReference>
<dbReference type="GO" id="GO:0006744">
    <property type="term" value="P:ubiquinone biosynthetic process"/>
    <property type="evidence" value="ECO:0007669"/>
    <property type="project" value="TreeGrafter"/>
</dbReference>
<keyword evidence="3 7" id="KW-0808">Transferase</keyword>
<protein>
    <recommendedName>
        <fullName evidence="11">Solanesyl diphosphate synthase</fullName>
    </recommendedName>
</protein>
<evidence type="ECO:0000313" key="9">
    <source>
        <dbReference type="EMBL" id="KDO22195.1"/>
    </source>
</evidence>
<dbReference type="Gene3D" id="1.10.600.10">
    <property type="entry name" value="Farnesyl Diphosphate Synthase"/>
    <property type="match status" value="2"/>
</dbReference>
<dbReference type="OrthoDB" id="9927103at2759"/>
<dbReference type="AlphaFoldDB" id="A0A067BZE8"/>
<evidence type="ECO:0008006" key="11">
    <source>
        <dbReference type="Google" id="ProtNLM"/>
    </source>
</evidence>
<proteinExistence type="inferred from homology"/>
<feature type="region of interest" description="Disordered" evidence="8">
    <location>
        <begin position="244"/>
        <end position="268"/>
    </location>
</feature>
<sequence length="345" mass="37483">MPQEFTRLQNGQSVADCVHIHTPIDANPFKLLDDDMASVVTSIRALVTSDHPGLDAAASGGGKKVCPTMLLLMAQAADAATESSTKSRAGIAASQQRLAEVTEIIHAMSLLHDDVLDNADTRQGVASATKVFGSKLSVLVGDFLLARALRRLGRLGNLEAFELMTTALENLVQGEVLQMRYADTSDAISPFNDYLRKNYYKTASLLANSARPRRALAGCVRLWFCLRPPRRTCLPPHGRRLGLRGRTHGQIEARRPQGGSRDSPRSPWPQEEFPVLAPLIARRFSHAGDIELAATLVKTSTGLEKSKHIAMVQAELAILAILQYPPSPARDALIKLAQLVVTRSS</sequence>
<dbReference type="GeneID" id="24134631"/>
<accession>A0A067BZE8</accession>
<dbReference type="GO" id="GO:0004659">
    <property type="term" value="F:prenyltransferase activity"/>
    <property type="evidence" value="ECO:0007669"/>
    <property type="project" value="InterPro"/>
</dbReference>
<comment type="similarity">
    <text evidence="2 7">Belongs to the FPP/GGPP synthase family.</text>
</comment>
<dbReference type="OMA" id="PFINTIG"/>
<dbReference type="Proteomes" id="UP000030745">
    <property type="component" value="Unassembled WGS sequence"/>
</dbReference>
<gene>
    <name evidence="9" type="ORF">SPRG_12691</name>
</gene>
<comment type="cofactor">
    <cofactor evidence="1">
        <name>Mg(2+)</name>
        <dbReference type="ChEBI" id="CHEBI:18420"/>
    </cofactor>
</comment>
<dbReference type="STRING" id="695850.A0A067BZE8"/>
<evidence type="ECO:0000256" key="6">
    <source>
        <dbReference type="ARBA" id="ARBA00023229"/>
    </source>
</evidence>
<evidence type="ECO:0000256" key="5">
    <source>
        <dbReference type="ARBA" id="ARBA00022842"/>
    </source>
</evidence>
<evidence type="ECO:0000256" key="4">
    <source>
        <dbReference type="ARBA" id="ARBA00022723"/>
    </source>
</evidence>
<keyword evidence="6" id="KW-0414">Isoprene biosynthesis</keyword>
<keyword evidence="5" id="KW-0460">Magnesium</keyword>
<evidence type="ECO:0000256" key="3">
    <source>
        <dbReference type="ARBA" id="ARBA00022679"/>
    </source>
</evidence>
<evidence type="ECO:0000256" key="2">
    <source>
        <dbReference type="ARBA" id="ARBA00006706"/>
    </source>
</evidence>
<dbReference type="GO" id="GO:0046872">
    <property type="term" value="F:metal ion binding"/>
    <property type="evidence" value="ECO:0007669"/>
    <property type="project" value="UniProtKB-KW"/>
</dbReference>
<reference evidence="9 10" key="1">
    <citation type="journal article" date="2013" name="PLoS Genet.">
        <title>Distinctive expansion of potential virulence genes in the genome of the oomycete fish pathogen Saprolegnia parasitica.</title>
        <authorList>
            <person name="Jiang R.H."/>
            <person name="de Bruijn I."/>
            <person name="Haas B.J."/>
            <person name="Belmonte R."/>
            <person name="Lobach L."/>
            <person name="Christie J."/>
            <person name="van den Ackerveken G."/>
            <person name="Bottin A."/>
            <person name="Bulone V."/>
            <person name="Diaz-Moreno S.M."/>
            <person name="Dumas B."/>
            <person name="Fan L."/>
            <person name="Gaulin E."/>
            <person name="Govers F."/>
            <person name="Grenville-Briggs L.J."/>
            <person name="Horner N.R."/>
            <person name="Levin J.Z."/>
            <person name="Mammella M."/>
            <person name="Meijer H.J."/>
            <person name="Morris P."/>
            <person name="Nusbaum C."/>
            <person name="Oome S."/>
            <person name="Phillips A.J."/>
            <person name="van Rooyen D."/>
            <person name="Rzeszutek E."/>
            <person name="Saraiva M."/>
            <person name="Secombes C.J."/>
            <person name="Seidl M.F."/>
            <person name="Snel B."/>
            <person name="Stassen J.H."/>
            <person name="Sykes S."/>
            <person name="Tripathy S."/>
            <person name="van den Berg H."/>
            <person name="Vega-Arreguin J.C."/>
            <person name="Wawra S."/>
            <person name="Young S.K."/>
            <person name="Zeng Q."/>
            <person name="Dieguez-Uribeondo J."/>
            <person name="Russ C."/>
            <person name="Tyler B.M."/>
            <person name="van West P."/>
        </authorList>
    </citation>
    <scope>NUCLEOTIDE SEQUENCE [LARGE SCALE GENOMIC DNA]</scope>
    <source>
        <strain evidence="9 10">CBS 223.65</strain>
    </source>
</reference>
<organism evidence="9 10">
    <name type="scientific">Saprolegnia parasitica (strain CBS 223.65)</name>
    <dbReference type="NCBI Taxonomy" id="695850"/>
    <lineage>
        <taxon>Eukaryota</taxon>
        <taxon>Sar</taxon>
        <taxon>Stramenopiles</taxon>
        <taxon>Oomycota</taxon>
        <taxon>Saprolegniomycetes</taxon>
        <taxon>Saprolegniales</taxon>
        <taxon>Saprolegniaceae</taxon>
        <taxon>Saprolegnia</taxon>
    </lineage>
</organism>
<dbReference type="SUPFAM" id="SSF48576">
    <property type="entry name" value="Terpenoid synthases"/>
    <property type="match status" value="1"/>
</dbReference>
<dbReference type="Pfam" id="PF00348">
    <property type="entry name" value="polyprenyl_synt"/>
    <property type="match status" value="1"/>
</dbReference>
<dbReference type="PANTHER" id="PTHR12001">
    <property type="entry name" value="GERANYLGERANYL PYROPHOSPHATE SYNTHASE"/>
    <property type="match status" value="1"/>
</dbReference>
<keyword evidence="4" id="KW-0479">Metal-binding</keyword>
<dbReference type="EMBL" id="KK583273">
    <property type="protein sequence ID" value="KDO22195.1"/>
    <property type="molecule type" value="Genomic_DNA"/>
</dbReference>
<evidence type="ECO:0000256" key="8">
    <source>
        <dbReference type="SAM" id="MobiDB-lite"/>
    </source>
</evidence>
<keyword evidence="10" id="KW-1185">Reference proteome</keyword>